<organism evidence="1 2">
    <name type="scientific">Rhizophagus clarus</name>
    <dbReference type="NCBI Taxonomy" id="94130"/>
    <lineage>
        <taxon>Eukaryota</taxon>
        <taxon>Fungi</taxon>
        <taxon>Fungi incertae sedis</taxon>
        <taxon>Mucoromycota</taxon>
        <taxon>Glomeromycotina</taxon>
        <taxon>Glomeromycetes</taxon>
        <taxon>Glomerales</taxon>
        <taxon>Glomeraceae</taxon>
        <taxon>Rhizophagus</taxon>
    </lineage>
</organism>
<keyword evidence="2" id="KW-1185">Reference proteome</keyword>
<evidence type="ECO:0000313" key="2">
    <source>
        <dbReference type="Proteomes" id="UP000247702"/>
    </source>
</evidence>
<dbReference type="AlphaFoldDB" id="A0A2Z6SDY2"/>
<evidence type="ECO:0000313" key="1">
    <source>
        <dbReference type="EMBL" id="GBC03119.1"/>
    </source>
</evidence>
<reference evidence="1 2" key="1">
    <citation type="submission" date="2017-11" db="EMBL/GenBank/DDBJ databases">
        <title>The genome of Rhizophagus clarus HR1 reveals common genetic basis of auxotrophy among arbuscular mycorrhizal fungi.</title>
        <authorList>
            <person name="Kobayashi Y."/>
        </authorList>
    </citation>
    <scope>NUCLEOTIDE SEQUENCE [LARGE SCALE GENOMIC DNA]</scope>
    <source>
        <strain evidence="1 2">HR1</strain>
    </source>
</reference>
<accession>A0A2Z6SDY2</accession>
<comment type="caution">
    <text evidence="1">The sequence shown here is derived from an EMBL/GenBank/DDBJ whole genome shotgun (WGS) entry which is preliminary data.</text>
</comment>
<gene>
    <name evidence="1" type="ORF">RclHR1_00050027</name>
</gene>
<proteinExistence type="predicted"/>
<dbReference type="Proteomes" id="UP000247702">
    <property type="component" value="Unassembled WGS sequence"/>
</dbReference>
<evidence type="ECO:0008006" key="3">
    <source>
        <dbReference type="Google" id="ProtNLM"/>
    </source>
</evidence>
<sequence>MVSNLNSDCLRNILEFLGSDQRVLFKCLLVNRSWFEVSVLYLWEDPFSIAHRRRAANSKKLLTTIISMFPFDKVTEDKLKSCGYSNVTYYKNGQSICNYLSFMKIFKSNEFHGFIDKCSGVTSSGREKVRTGNLYENEVGKISSTLSYHIYDIIFKNCTNIKQIILLTISKRIMKMKSFDNLSNLCDIEIGEVRYLKKIVHVCKKIKKIVIKLHGEFNNSQVLVNFLKVQHGLKAVHLLSQSKLFQISNELLIQLYSIEELCI</sequence>
<dbReference type="EMBL" id="BEXD01003870">
    <property type="protein sequence ID" value="GBC03119.1"/>
    <property type="molecule type" value="Genomic_DNA"/>
</dbReference>
<name>A0A2Z6SDY2_9GLOM</name>
<protein>
    <recommendedName>
        <fullName evidence="3">F-box domain-containing protein</fullName>
    </recommendedName>
</protein>